<reference evidence="1 2" key="1">
    <citation type="journal article" date="2020" name="Nature">
        <title>Six reference-quality genomes reveal evolution of bat adaptations.</title>
        <authorList>
            <person name="Jebb D."/>
            <person name="Huang Z."/>
            <person name="Pippel M."/>
            <person name="Hughes G.M."/>
            <person name="Lavrichenko K."/>
            <person name="Devanna P."/>
            <person name="Winkler S."/>
            <person name="Jermiin L.S."/>
            <person name="Skirmuntt E.C."/>
            <person name="Katzourakis A."/>
            <person name="Burkitt-Gray L."/>
            <person name="Ray D.A."/>
            <person name="Sullivan K.A.M."/>
            <person name="Roscito J.G."/>
            <person name="Kirilenko B.M."/>
            <person name="Davalos L.M."/>
            <person name="Corthals A.P."/>
            <person name="Power M.L."/>
            <person name="Jones G."/>
            <person name="Ransome R.D."/>
            <person name="Dechmann D.K.N."/>
            <person name="Locatelli A.G."/>
            <person name="Puechmaille S.J."/>
            <person name="Fedrigo O."/>
            <person name="Jarvis E.D."/>
            <person name="Hiller M."/>
            <person name="Vernes S.C."/>
            <person name="Myers E.W."/>
            <person name="Teeling E.C."/>
        </authorList>
    </citation>
    <scope>NUCLEOTIDE SEQUENCE [LARGE SCALE GENOMIC DNA]</scope>
    <source>
        <strain evidence="1">Bat1K_MPI-CBG_1</strain>
    </source>
</reference>
<sequence length="133" mass="14341">MWGRSREGTIVVASFSEGSQSLLWDPGLRALPCCTITTSLGLPSATCILRVHPLRSCAPQMAYASPDALCAQFSLLSMLRPTPGCSSPPLLLVWMNGSISTSWLSDFQSDKFSVSSGCYSASKLLLFQSWLCV</sequence>
<organism evidence="1 2">
    <name type="scientific">Phyllostomus discolor</name>
    <name type="common">pale spear-nosed bat</name>
    <dbReference type="NCBI Taxonomy" id="89673"/>
    <lineage>
        <taxon>Eukaryota</taxon>
        <taxon>Metazoa</taxon>
        <taxon>Chordata</taxon>
        <taxon>Craniata</taxon>
        <taxon>Vertebrata</taxon>
        <taxon>Euteleostomi</taxon>
        <taxon>Mammalia</taxon>
        <taxon>Eutheria</taxon>
        <taxon>Laurasiatheria</taxon>
        <taxon>Chiroptera</taxon>
        <taxon>Yangochiroptera</taxon>
        <taxon>Phyllostomidae</taxon>
        <taxon>Phyllostominae</taxon>
        <taxon>Phyllostomus</taxon>
    </lineage>
</organism>
<gene>
    <name evidence="1" type="ORF">HJG60_010098</name>
</gene>
<protein>
    <submittedName>
        <fullName evidence="1">Uncharacterized protein</fullName>
    </submittedName>
</protein>
<dbReference type="Proteomes" id="UP000664940">
    <property type="component" value="Unassembled WGS sequence"/>
</dbReference>
<name>A0A834B123_9CHIR</name>
<dbReference type="AlphaFoldDB" id="A0A834B123"/>
<accession>A0A834B123</accession>
<comment type="caution">
    <text evidence="1">The sequence shown here is derived from an EMBL/GenBank/DDBJ whole genome shotgun (WGS) entry which is preliminary data.</text>
</comment>
<proteinExistence type="predicted"/>
<evidence type="ECO:0000313" key="1">
    <source>
        <dbReference type="EMBL" id="KAF6119641.1"/>
    </source>
</evidence>
<evidence type="ECO:0000313" key="2">
    <source>
        <dbReference type="Proteomes" id="UP000664940"/>
    </source>
</evidence>
<dbReference type="EMBL" id="JABVXQ010000003">
    <property type="protein sequence ID" value="KAF6119641.1"/>
    <property type="molecule type" value="Genomic_DNA"/>
</dbReference>